<dbReference type="EMBL" id="BAAATA010000035">
    <property type="protein sequence ID" value="GAA2504232.1"/>
    <property type="molecule type" value="Genomic_DNA"/>
</dbReference>
<evidence type="ECO:0000313" key="4">
    <source>
        <dbReference type="Proteomes" id="UP001501358"/>
    </source>
</evidence>
<dbReference type="InterPro" id="IPR010427">
    <property type="entry name" value="DUF1023"/>
</dbReference>
<gene>
    <name evidence="3" type="ORF">GCM10010406_46050</name>
</gene>
<sequence length="454" mass="48447">MTPLDERFGSSPHAIGWYWLRAFAQDAAPPGRAALAVLIVFVLLATSGWTASQRHARPPDPRKAALAAWLHGSVGSRKLPRTDSAPTAIARFFSAIGSRQSVRLADRHPLVVGNLDGAPVRLRYRANRTAISRALADARERARDPRLTVQGRHEAGRRAHRYASLLRGGRQVLAFDPAGRGRAAEVFGDLSTARRVSVVVPGSDTDLDTFERTRRRYSAPSGMAGSLYRETRRLEPDAKVAVIAWADYTTPLGVGVDAATGALAAGGAARLERLLGALPGRSPVSLFCHSYGSVVCGVAAPRLDDRVTDIAVSGSPGMRVDNAAQLRTGARVWAARDRDDWIGNVPHLEFAGLGHGGDPVSPAFGARVVGSERARGHSGYFAPGTGSLENFGRIALGRYGTVECTAGNDRTAGGHRRQGPFLTATGTGRFRTGLRTPGSPGDSRTYDVRPWARC</sequence>
<organism evidence="3 4">
    <name type="scientific">Streptomyces thermolineatus</name>
    <dbReference type="NCBI Taxonomy" id="44033"/>
    <lineage>
        <taxon>Bacteria</taxon>
        <taxon>Bacillati</taxon>
        <taxon>Actinomycetota</taxon>
        <taxon>Actinomycetes</taxon>
        <taxon>Kitasatosporales</taxon>
        <taxon>Streptomycetaceae</taxon>
        <taxon>Streptomyces</taxon>
    </lineage>
</organism>
<feature type="region of interest" description="Disordered" evidence="1">
    <location>
        <begin position="410"/>
        <end position="446"/>
    </location>
</feature>
<dbReference type="Proteomes" id="UP001501358">
    <property type="component" value="Unassembled WGS sequence"/>
</dbReference>
<dbReference type="Pfam" id="PF06259">
    <property type="entry name" value="Abhydrolase_8"/>
    <property type="match status" value="1"/>
</dbReference>
<comment type="caution">
    <text evidence="3">The sequence shown here is derived from an EMBL/GenBank/DDBJ whole genome shotgun (WGS) entry which is preliminary data.</text>
</comment>
<keyword evidence="3" id="KW-0378">Hydrolase</keyword>
<dbReference type="SUPFAM" id="SSF53474">
    <property type="entry name" value="alpha/beta-Hydrolases"/>
    <property type="match status" value="1"/>
</dbReference>
<dbReference type="GO" id="GO:0016787">
    <property type="term" value="F:hydrolase activity"/>
    <property type="evidence" value="ECO:0007669"/>
    <property type="project" value="UniProtKB-KW"/>
</dbReference>
<name>A0ABN3MQ04_9ACTN</name>
<protein>
    <submittedName>
        <fullName evidence="3">Alpha/beta hydrolase family protein</fullName>
    </submittedName>
</protein>
<evidence type="ECO:0000256" key="1">
    <source>
        <dbReference type="SAM" id="MobiDB-lite"/>
    </source>
</evidence>
<accession>A0ABN3MQ04</accession>
<dbReference type="Gene3D" id="3.40.50.1820">
    <property type="entry name" value="alpha/beta hydrolase"/>
    <property type="match status" value="1"/>
</dbReference>
<keyword evidence="4" id="KW-1185">Reference proteome</keyword>
<feature type="compositionally biased region" description="Low complexity" evidence="1">
    <location>
        <begin position="421"/>
        <end position="436"/>
    </location>
</feature>
<reference evidence="3 4" key="1">
    <citation type="journal article" date="2019" name="Int. J. Syst. Evol. Microbiol.">
        <title>The Global Catalogue of Microorganisms (GCM) 10K type strain sequencing project: providing services to taxonomists for standard genome sequencing and annotation.</title>
        <authorList>
            <consortium name="The Broad Institute Genomics Platform"/>
            <consortium name="The Broad Institute Genome Sequencing Center for Infectious Disease"/>
            <person name="Wu L."/>
            <person name="Ma J."/>
        </authorList>
    </citation>
    <scope>NUCLEOTIDE SEQUENCE [LARGE SCALE GENOMIC DNA]</scope>
    <source>
        <strain evidence="3 4">JCM 6307</strain>
    </source>
</reference>
<dbReference type="InterPro" id="IPR029058">
    <property type="entry name" value="AB_hydrolase_fold"/>
</dbReference>
<evidence type="ECO:0000313" key="3">
    <source>
        <dbReference type="EMBL" id="GAA2504232.1"/>
    </source>
</evidence>
<evidence type="ECO:0000259" key="2">
    <source>
        <dbReference type="Pfam" id="PF06259"/>
    </source>
</evidence>
<proteinExistence type="predicted"/>
<feature type="domain" description="DUF1023" evidence="2">
    <location>
        <begin position="176"/>
        <end position="349"/>
    </location>
</feature>